<dbReference type="AlphaFoldDB" id="A0A7W6X7R6"/>
<evidence type="ECO:0000313" key="9">
    <source>
        <dbReference type="Proteomes" id="UP000576087"/>
    </source>
</evidence>
<dbReference type="Pfam" id="PF13508">
    <property type="entry name" value="Acetyltransf_7"/>
    <property type="match status" value="1"/>
</dbReference>
<evidence type="ECO:0000313" key="7">
    <source>
        <dbReference type="Proteomes" id="UP000520770"/>
    </source>
</evidence>
<evidence type="ECO:0000256" key="1">
    <source>
        <dbReference type="ARBA" id="ARBA00022679"/>
    </source>
</evidence>
<evidence type="ECO:0000313" key="4">
    <source>
        <dbReference type="EMBL" id="MBB4347869.1"/>
    </source>
</evidence>
<dbReference type="EMBL" id="JACIHM010000001">
    <property type="protein sequence ID" value="MBB4444424.1"/>
    <property type="molecule type" value="Genomic_DNA"/>
</dbReference>
<evidence type="ECO:0000313" key="5">
    <source>
        <dbReference type="EMBL" id="MBB4409737.1"/>
    </source>
</evidence>
<dbReference type="InterPro" id="IPR016181">
    <property type="entry name" value="Acyl_CoA_acyltransferase"/>
</dbReference>
<dbReference type="PROSITE" id="PS51186">
    <property type="entry name" value="GNAT"/>
    <property type="match status" value="1"/>
</dbReference>
<comment type="caution">
    <text evidence="5">The sequence shown here is derived from an EMBL/GenBank/DDBJ whole genome shotgun (WGS) entry which is preliminary data.</text>
</comment>
<keyword evidence="1 5" id="KW-0808">Transferase</keyword>
<dbReference type="GO" id="GO:0016747">
    <property type="term" value="F:acyltransferase activity, transferring groups other than amino-acyl groups"/>
    <property type="evidence" value="ECO:0007669"/>
    <property type="project" value="InterPro"/>
</dbReference>
<dbReference type="EMBL" id="JACIGW010000001">
    <property type="protein sequence ID" value="MBB4347869.1"/>
    <property type="molecule type" value="Genomic_DNA"/>
</dbReference>
<dbReference type="InterPro" id="IPR050680">
    <property type="entry name" value="YpeA/RimI_acetyltransf"/>
</dbReference>
<accession>A0A7W6X7R6</accession>
<dbReference type="Proteomes" id="UP000524535">
    <property type="component" value="Unassembled WGS sequence"/>
</dbReference>
<protein>
    <submittedName>
        <fullName evidence="5">GNAT superfamily N-acetyltransferase</fullName>
    </submittedName>
</protein>
<evidence type="ECO:0000313" key="6">
    <source>
        <dbReference type="EMBL" id="MBB4444424.1"/>
    </source>
</evidence>
<dbReference type="PANTHER" id="PTHR43420">
    <property type="entry name" value="ACETYLTRANSFERASE"/>
    <property type="match status" value="1"/>
</dbReference>
<proteinExistence type="predicted"/>
<dbReference type="CDD" id="cd04301">
    <property type="entry name" value="NAT_SF"/>
    <property type="match status" value="1"/>
</dbReference>
<dbReference type="RefSeq" id="WP_343062357.1">
    <property type="nucleotide sequence ID" value="NZ_JACIGW010000001.1"/>
</dbReference>
<gene>
    <name evidence="5" type="ORF">GGE31_000208</name>
    <name evidence="4" type="ORF">GGE33_001577</name>
    <name evidence="6" type="ORF">GGE35_000206</name>
</gene>
<dbReference type="SUPFAM" id="SSF55729">
    <property type="entry name" value="Acyl-CoA N-acyltransferases (Nat)"/>
    <property type="match status" value="1"/>
</dbReference>
<sequence>MSDGLTCRQLALADMEAASNVFRTTFHARLPWLAGLHKPEEDRAFWSGYLFSNCAIWGSTREGELIGVIAFRQGWVDQLYILPHMQGQGIGSRLLYLAKASHARLNLWTFQKNTGARHFYESQGFEAVRETDGADNEQYEPDILYSWRRCA</sequence>
<evidence type="ECO:0000259" key="3">
    <source>
        <dbReference type="PROSITE" id="PS51186"/>
    </source>
</evidence>
<dbReference type="Proteomes" id="UP000520770">
    <property type="component" value="Unassembled WGS sequence"/>
</dbReference>
<dbReference type="Gene3D" id="3.40.630.30">
    <property type="match status" value="1"/>
</dbReference>
<feature type="domain" description="N-acetyltransferase" evidence="3">
    <location>
        <begin position="5"/>
        <end position="150"/>
    </location>
</feature>
<name>A0A7W6X7R6_9HYPH</name>
<dbReference type="InterPro" id="IPR000182">
    <property type="entry name" value="GNAT_dom"/>
</dbReference>
<dbReference type="Proteomes" id="UP000576087">
    <property type="component" value="Unassembled WGS sequence"/>
</dbReference>
<keyword evidence="8" id="KW-1185">Reference proteome</keyword>
<dbReference type="EMBL" id="JACIGY010000001">
    <property type="protein sequence ID" value="MBB4409737.1"/>
    <property type="molecule type" value="Genomic_DNA"/>
</dbReference>
<keyword evidence="2" id="KW-0012">Acyltransferase</keyword>
<organism evidence="5 8">
    <name type="scientific">Aliirhizobium cellulosilyticum</name>
    <dbReference type="NCBI Taxonomy" id="393664"/>
    <lineage>
        <taxon>Bacteria</taxon>
        <taxon>Pseudomonadati</taxon>
        <taxon>Pseudomonadota</taxon>
        <taxon>Alphaproteobacteria</taxon>
        <taxon>Hyphomicrobiales</taxon>
        <taxon>Rhizobiaceae</taxon>
        <taxon>Aliirhizobium</taxon>
    </lineage>
</organism>
<reference evidence="7 8" key="1">
    <citation type="submission" date="2020-08" db="EMBL/GenBank/DDBJ databases">
        <title>Genomic Encyclopedia of Type Strains, Phase IV (KMG-V): Genome sequencing to study the core and pangenomes of soil and plant-associated prokaryotes.</title>
        <authorList>
            <person name="Whitman W."/>
        </authorList>
    </citation>
    <scope>NUCLEOTIDE SEQUENCE [LARGE SCALE GENOMIC DNA]</scope>
    <source>
        <strain evidence="5 8">SEMIA 444</strain>
        <strain evidence="4 7">SEMIA 448</strain>
        <strain evidence="6 9">SEMIA 452</strain>
    </source>
</reference>
<evidence type="ECO:0000256" key="2">
    <source>
        <dbReference type="ARBA" id="ARBA00023315"/>
    </source>
</evidence>
<evidence type="ECO:0000313" key="8">
    <source>
        <dbReference type="Proteomes" id="UP000524535"/>
    </source>
</evidence>